<dbReference type="InterPro" id="IPR036188">
    <property type="entry name" value="FAD/NAD-bd_sf"/>
</dbReference>
<keyword evidence="9" id="KW-1185">Reference proteome</keyword>
<evidence type="ECO:0000256" key="3">
    <source>
        <dbReference type="ARBA" id="ARBA00022630"/>
    </source>
</evidence>
<dbReference type="Proteomes" id="UP000076580">
    <property type="component" value="Chromosome 02"/>
</dbReference>
<accession>A0A151GNW3</accession>
<dbReference type="InterPro" id="IPR000960">
    <property type="entry name" value="Flavin_mOase"/>
</dbReference>
<keyword evidence="6" id="KW-0560">Oxidoreductase</keyword>
<evidence type="ECO:0000256" key="4">
    <source>
        <dbReference type="ARBA" id="ARBA00022827"/>
    </source>
</evidence>
<keyword evidence="3" id="KW-0285">Flavoprotein</keyword>
<keyword evidence="5" id="KW-0521">NADP</keyword>
<keyword evidence="7" id="KW-0503">Monooxygenase</keyword>
<dbReference type="Pfam" id="PF00743">
    <property type="entry name" value="FMO-like"/>
    <property type="match status" value="2"/>
</dbReference>
<gene>
    <name evidence="8" type="ORF">DCS_05748</name>
</gene>
<evidence type="ECO:0000256" key="7">
    <source>
        <dbReference type="ARBA" id="ARBA00023033"/>
    </source>
</evidence>
<dbReference type="FunCoup" id="A0A151GNW3">
    <property type="interactions" value="574"/>
</dbReference>
<evidence type="ECO:0000313" key="9">
    <source>
        <dbReference type="Proteomes" id="UP000076580"/>
    </source>
</evidence>
<name>A0A151GNW3_DRECN</name>
<proteinExistence type="inferred from homology"/>
<dbReference type="Gene3D" id="3.50.50.60">
    <property type="entry name" value="FAD/NAD(P)-binding domain"/>
    <property type="match status" value="2"/>
</dbReference>
<dbReference type="Pfam" id="PF13450">
    <property type="entry name" value="NAD_binding_8"/>
    <property type="match status" value="1"/>
</dbReference>
<comment type="caution">
    <text evidence="8">The sequence shown here is derived from an EMBL/GenBank/DDBJ whole genome shotgun (WGS) entry which is preliminary data.</text>
</comment>
<dbReference type="PIRSF" id="PIRSF000332">
    <property type="entry name" value="FMO"/>
    <property type="match status" value="1"/>
</dbReference>
<dbReference type="AlphaFoldDB" id="A0A151GNW3"/>
<dbReference type="FunFam" id="3.50.50.60:FF:000138">
    <property type="entry name" value="Flavin-containing monooxygenase"/>
    <property type="match status" value="1"/>
</dbReference>
<dbReference type="InterPro" id="IPR050346">
    <property type="entry name" value="FMO-like"/>
</dbReference>
<dbReference type="RefSeq" id="XP_040658083.1">
    <property type="nucleotide sequence ID" value="XM_040803050.1"/>
</dbReference>
<evidence type="ECO:0000256" key="6">
    <source>
        <dbReference type="ARBA" id="ARBA00023002"/>
    </source>
</evidence>
<dbReference type="PANTHER" id="PTHR23023">
    <property type="entry name" value="DIMETHYLANILINE MONOOXYGENASE"/>
    <property type="match status" value="1"/>
</dbReference>
<protein>
    <recommendedName>
        <fullName evidence="10">Thiol-specific monooxygenase</fullName>
    </recommendedName>
</protein>
<sequence>MGSLDPPLFRVSKIAIIGAGPAGLATAKYLRDQGDFESIVVFEQQDEVGGIWNYSDVAPGPYPVPQLDPFFPPDAPVPSSSSSQGAPVFPSPIYDRLHANIPAALMSFSDRPFPGGSRLFPTRQDIQAYLVRYAEDVRHLVRFCVAVTSVVREDHDGRDRWRLEAQSTVDGTMVVQDVFDAVVVANGHYSVPFIPLMANIEAFHKAHPSVITHSKQYRRADDFKDAKVVVVGNGPSGVDLALQINQVSRGRTILSVRTPTSPDKLAHTGCEEVPEIAEFLPEQRAVRFKDGRVDTNIDAVVFCTGFLFSYPFLPDLQPKLITNGQGVHGLYKHLISIRHPTLVFPALNMKSVPWQVSEAQAALVAAVWSNNLALPAREEMERWSKELEEREGESLHVFATFGDGHYINELHDLVATAEKTGKPAPRWDDELFWQRSVFSDAKLRFEKQGCKATTLGELGLHYDPDWRRSTCCADD</sequence>
<dbReference type="GO" id="GO:0050661">
    <property type="term" value="F:NADP binding"/>
    <property type="evidence" value="ECO:0007669"/>
    <property type="project" value="InterPro"/>
</dbReference>
<dbReference type="GeneID" id="63718391"/>
<dbReference type="PRINTS" id="PR00419">
    <property type="entry name" value="ADXRDTASE"/>
</dbReference>
<dbReference type="GO" id="GO:0004499">
    <property type="term" value="F:N,N-dimethylaniline monooxygenase activity"/>
    <property type="evidence" value="ECO:0007669"/>
    <property type="project" value="EnsemblFungi"/>
</dbReference>
<evidence type="ECO:0000256" key="1">
    <source>
        <dbReference type="ARBA" id="ARBA00001974"/>
    </source>
</evidence>
<dbReference type="EMBL" id="LAYC01000002">
    <property type="protein sequence ID" value="KYK58731.1"/>
    <property type="molecule type" value="Genomic_DNA"/>
</dbReference>
<dbReference type="InParanoid" id="A0A151GNW3"/>
<evidence type="ECO:0000256" key="5">
    <source>
        <dbReference type="ARBA" id="ARBA00022857"/>
    </source>
</evidence>
<comment type="cofactor">
    <cofactor evidence="1">
        <name>FAD</name>
        <dbReference type="ChEBI" id="CHEBI:57692"/>
    </cofactor>
</comment>
<dbReference type="InterPro" id="IPR020946">
    <property type="entry name" value="Flavin_mOase-like"/>
</dbReference>
<dbReference type="SUPFAM" id="SSF51905">
    <property type="entry name" value="FAD/NAD(P)-binding domain"/>
    <property type="match status" value="2"/>
</dbReference>
<evidence type="ECO:0000313" key="8">
    <source>
        <dbReference type="EMBL" id="KYK58731.1"/>
    </source>
</evidence>
<organism evidence="8 9">
    <name type="scientific">Drechmeria coniospora</name>
    <name type="common">Nematophagous fungus</name>
    <name type="synonym">Meria coniospora</name>
    <dbReference type="NCBI Taxonomy" id="98403"/>
    <lineage>
        <taxon>Eukaryota</taxon>
        <taxon>Fungi</taxon>
        <taxon>Dikarya</taxon>
        <taxon>Ascomycota</taxon>
        <taxon>Pezizomycotina</taxon>
        <taxon>Sordariomycetes</taxon>
        <taxon>Hypocreomycetidae</taxon>
        <taxon>Hypocreales</taxon>
        <taxon>Ophiocordycipitaceae</taxon>
        <taxon>Drechmeria</taxon>
    </lineage>
</organism>
<reference evidence="8 9" key="1">
    <citation type="journal article" date="2016" name="Sci. Rep.">
        <title>Insights into Adaptations to a Near-Obligate Nematode Endoparasitic Lifestyle from the Finished Genome of Drechmeria coniospora.</title>
        <authorList>
            <person name="Zhang L."/>
            <person name="Zhou Z."/>
            <person name="Guo Q."/>
            <person name="Fokkens L."/>
            <person name="Miskei M."/>
            <person name="Pocsi I."/>
            <person name="Zhang W."/>
            <person name="Chen M."/>
            <person name="Wang L."/>
            <person name="Sun Y."/>
            <person name="Donzelli B.G."/>
            <person name="Gibson D.M."/>
            <person name="Nelson D.R."/>
            <person name="Luo J.G."/>
            <person name="Rep M."/>
            <person name="Liu H."/>
            <person name="Yang S."/>
            <person name="Wang J."/>
            <person name="Krasnoff S.B."/>
            <person name="Xu Y."/>
            <person name="Molnar I."/>
            <person name="Lin M."/>
        </authorList>
    </citation>
    <scope>NUCLEOTIDE SEQUENCE [LARGE SCALE GENOMIC DNA]</scope>
    <source>
        <strain evidence="8 9">ARSEF 6962</strain>
    </source>
</reference>
<comment type="similarity">
    <text evidence="2">Belongs to the FMO family.</text>
</comment>
<evidence type="ECO:0008006" key="10">
    <source>
        <dbReference type="Google" id="ProtNLM"/>
    </source>
</evidence>
<dbReference type="GO" id="GO:0071949">
    <property type="term" value="F:FAD binding"/>
    <property type="evidence" value="ECO:0007669"/>
    <property type="project" value="EnsemblFungi"/>
</dbReference>
<dbReference type="STRING" id="98403.A0A151GNW3"/>
<keyword evidence="4" id="KW-0274">FAD</keyword>
<evidence type="ECO:0000256" key="2">
    <source>
        <dbReference type="ARBA" id="ARBA00009183"/>
    </source>
</evidence>